<feature type="domain" description="Glycoside hydrolase family 19 catalytic" evidence="2">
    <location>
        <begin position="2133"/>
        <end position="2190"/>
    </location>
</feature>
<evidence type="ECO:0000259" key="2">
    <source>
        <dbReference type="Pfam" id="PF00182"/>
    </source>
</evidence>
<feature type="compositionally biased region" description="Basic residues" evidence="1">
    <location>
        <begin position="1363"/>
        <end position="1387"/>
    </location>
</feature>
<dbReference type="EMBL" id="PP885733">
    <property type="protein sequence ID" value="XCN28362.1"/>
    <property type="molecule type" value="Genomic_DNA"/>
</dbReference>
<dbReference type="Gene3D" id="1.10.530.10">
    <property type="match status" value="1"/>
</dbReference>
<sequence length="2417" mass="260462">MKDDFEIDWDSDDMFDGDYGFDMDFDMDPNAKKSFLGGFTSGFLTGLTDGTVGTTDAKIRSLRTILPSTFSNALDKAAFINDRYQELKTEFQNENAQTVKSLQSIAGHISEKMSDKMPNFLNDGINKFSEKDFSDWEKIELGQERLEGMDDAQDDEVEYAQERALGAQSSMFSALGDSLNQMTAAATASLQSTIMGGNRQLVNIEGGIRDMLSYQRNVQARMDQAMLNLTARQYVQSSKFYKFMEAGIHAEVKQLKLIVENTAMSDFEKTSMYSATKAAARDGLFSAVGRRMGGLGEYVRTRFGSSARKDLYGSVGDLVGGAAMGLDMGAGEMSRGTIGDMLGQMVAGVAIEQLPYYFTHGGGKKMIDKLMKNNPKQAKWIRGQVKQLTDMGNVVSYVSMAGPGMINRMADNYQPMDEMKFYDYEDYLSSLGPDEKPIPKNVWKVTNSAGNILKSKINSIMVDVGKARGTQYTIKQRDVRDLSQPGIWKEMNNITLNEVIPGLLSQQVQILEQIRTGRDDVEKVSYNYMRGQFMKDSDRKTTVQADLMPHSDFKNFASAAMAMVEDLDPKGYLSSGAKKALALQIAKDVDAEKAFNPFYYLGNIPGMSAAHQKEVHDIMKIHFGIKDEDVEAFNNADSFGQVKIASRMPTRKGRERLAKSASAAENLMKNYPNIAERINLLRQTGNEQMLRDIGVIYNENGVDKINVQVFHDRIGQYMDDPNNPTLRGAVTGGTRGTSAPTRGSIPGASGSPPIITQGGDPELNNALASLNERLSALATSIDAQQQAKGQLVNFDTATGELSAIKDSNEGILANTTKLAQLMGDFYEMAAAGKLLVGKLTLKEEREEEQAKLSIWEAVKSKFPPGMMTKGMEFLTNNSPLILGGMLGGISSSFISNPLLAASVAGAGLLAGGVVQYWGRVDAAAKSMGAGAEPSDEEDILDEKGEPLLRSSKLKAGDYVDAVTRRVIKTWRDIKGPIYDVISKTVIGVRDLGAKIFGPDGRAVVLSGLKRAKDAAIGAWNATDPIGRIKGMVAMGKSLIYQQDVYVRGDSEPRLLAIKFKSGEYYIRNENNEFKSISGWNEINGAVYDEKGNQLVTDQEFEAGLITATGAAVRNVGGMAANLAGTAAGLAKTGFDSLLGRFGYAKGPADAGKPGGASFASSSGVERRLDRIYKLLEQQFGISIPDEGLDAAMASASGAAAASGGSTGGASSGNPFRLNSLSFKARQKEQDEKHKVNEAIIKIAENTEGLGSGEGKEEEKGGFFGKLKGMLGGIATFGMNLIKNPIGTIGSLVFGSLTKSASRLAKIGGMMFSGVLGAASPIYKLLKWGFTGLAKAFIGGRAAKAGMDALGDLGGDGVDQHGQSGKKKKGSKTKGGKPARGGKPRGRFRIGNPMSMAIGTGLSYLGAQALGEGESSPTGEADISMGERDPATGHYRTGGDVVFDAMTQWLPQGQLANAGANALVGSDTMDKWNNYGLFWSSDGKFFLKRDEMEQHEDDVRGIGGDKEGFGQISNLNKPSRQRSIRLAMYGVNNIRSSLGRRILLLEKLLYPWVQIRGDRASLKPDTPIEKILAQFMQAEATPFNDKNAVAGWYQSRFKPIFLMFNAAVSVAKMGDLDEFDMAKKFDVVQVIERVQQAIATMDPYPYNIDMRIDSDVGLMNEELTRHAIGNMFENLKKDFPAPSEDVEKIATDATGTKAAEVKGTTVQSAPTHEMAAQDKLGAQAALASQQAIGAKFQQSAKVTEIDISDLMPGGDTAMDPFVMTRLAAYGNIDNMPWRVAAVLRLERYMENFIMVMGDDARFTGKSGQVLELFKASFRIDNDIASNNWMAWFRDRFLPILMTYVKGVKKYKGTLPAVGWKSLSATNRALIAHSLTEQLINVNDQQVSIWEVEASPFPNSKSGKWSDRATKYLAILDAKAQQARLRDPELEDMNSRTMEEKDPQKFQRDKEADEAKRKDLDIKLKTANASSNPTGGASPMPGFNGPAGTAMSQGGYYPNATMSAPGGAPGSAGEFMGKANENFNPEFIKKAGEDKGVKMSLEQGEKLMLNHLVKAGFKDNKVLALALAMARKETGGYQSTVENTNWSAPTLLKYFKNVPDAATAQKVAAMSPAERAMWVYGRAPKGPQLGNSKPEDGWDYRGRGFFQLTGKANYEKFKKDTGIDVVSNPRLVSEDPNVMAESAVWYLKNNAAMKSIAKTGDFDTAVRGINGGNAVPATDERRKYYNDYLNKLRSGDIDLGDDAANAANADPDAADPMLAQQSQPPAASDKNVPPEQKADEQTVGKPGKTVSELLAEADQSKQPSNVGSSSSGSASSLDPSAPGTPAADALAANAKPATPAAEPSGGSNTTGSPSVSSAQAAPAAPVDKGPAPVPQVNIPDNLQTTDATVAAALGQTNALLTQLVKGQNRGDGNSIVDMR</sequence>
<reference evidence="3" key="1">
    <citation type="submission" date="2024-06" db="EMBL/GenBank/DDBJ databases">
        <authorList>
            <person name="Gannavaram S."/>
            <person name="Nemani S."/>
            <person name="Datta M."/>
            <person name="Picchiottino A."/>
            <person name="Mereddy A."/>
            <person name="Gannavaram N."/>
            <person name="Honeycutt C."/>
            <person name="Tran D."/>
            <person name="Choi K."/>
            <person name="Srinivasan K."/>
            <person name="Johnson A."/>
        </authorList>
    </citation>
    <scope>NUCLEOTIDE SEQUENCE</scope>
</reference>
<evidence type="ECO:0000313" key="3">
    <source>
        <dbReference type="EMBL" id="XCN28362.1"/>
    </source>
</evidence>
<dbReference type="GO" id="GO:0004568">
    <property type="term" value="F:chitinase activity"/>
    <property type="evidence" value="ECO:0007669"/>
    <property type="project" value="InterPro"/>
</dbReference>
<keyword evidence="3" id="KW-0378">Hydrolase</keyword>
<feature type="region of interest" description="Disordered" evidence="1">
    <location>
        <begin position="1409"/>
        <end position="1431"/>
    </location>
</feature>
<dbReference type="InterPro" id="IPR000726">
    <property type="entry name" value="Glyco_hydro_19_cat"/>
</dbReference>
<feature type="compositionally biased region" description="Low complexity" evidence="1">
    <location>
        <begin position="2298"/>
        <end position="2364"/>
    </location>
</feature>
<evidence type="ECO:0000256" key="1">
    <source>
        <dbReference type="SAM" id="MobiDB-lite"/>
    </source>
</evidence>
<dbReference type="GO" id="GO:0016998">
    <property type="term" value="P:cell wall macromolecule catabolic process"/>
    <property type="evidence" value="ECO:0007669"/>
    <property type="project" value="InterPro"/>
</dbReference>
<organism evidence="3">
    <name type="scientific">Pantoea phage Survivor</name>
    <dbReference type="NCBI Taxonomy" id="3232176"/>
    <lineage>
        <taxon>Viruses</taxon>
        <taxon>Duplodnaviria</taxon>
        <taxon>Heunggongvirae</taxon>
        <taxon>Uroviricota</taxon>
        <taxon>Caudoviricetes</taxon>
    </lineage>
</organism>
<feature type="region of interest" description="Disordered" evidence="1">
    <location>
        <begin position="2240"/>
        <end position="2378"/>
    </location>
</feature>
<proteinExistence type="predicted"/>
<dbReference type="InterPro" id="IPR023346">
    <property type="entry name" value="Lysozyme-like_dom_sf"/>
</dbReference>
<dbReference type="SUPFAM" id="SSF53955">
    <property type="entry name" value="Lysozyme-like"/>
    <property type="match status" value="1"/>
</dbReference>
<feature type="compositionally biased region" description="Low complexity" evidence="1">
    <location>
        <begin position="2240"/>
        <end position="2254"/>
    </location>
</feature>
<name>A0AAU8L0Q7_9CAUD</name>
<protein>
    <submittedName>
        <fullName evidence="3">Hydrolase</fullName>
    </submittedName>
</protein>
<dbReference type="Pfam" id="PF00182">
    <property type="entry name" value="Glyco_hydro_19"/>
    <property type="match status" value="1"/>
</dbReference>
<dbReference type="GO" id="GO:0006032">
    <property type="term" value="P:chitin catabolic process"/>
    <property type="evidence" value="ECO:0007669"/>
    <property type="project" value="InterPro"/>
</dbReference>
<feature type="region of interest" description="Disordered" evidence="1">
    <location>
        <begin position="1925"/>
        <end position="1958"/>
    </location>
</feature>
<accession>A0AAU8L0Q7</accession>
<feature type="region of interest" description="Disordered" evidence="1">
    <location>
        <begin position="1355"/>
        <end position="1389"/>
    </location>
</feature>
<feature type="region of interest" description="Disordered" evidence="1">
    <location>
        <begin position="733"/>
        <end position="759"/>
    </location>
</feature>